<evidence type="ECO:0000256" key="1">
    <source>
        <dbReference type="SAM" id="MobiDB-lite"/>
    </source>
</evidence>
<feature type="compositionally biased region" description="Basic and acidic residues" evidence="1">
    <location>
        <begin position="321"/>
        <end position="340"/>
    </location>
</feature>
<evidence type="ECO:0000259" key="2">
    <source>
        <dbReference type="Pfam" id="PF23639"/>
    </source>
</evidence>
<evidence type="ECO:0000313" key="4">
    <source>
        <dbReference type="Proteomes" id="UP000253529"/>
    </source>
</evidence>
<dbReference type="InterPro" id="IPR036977">
    <property type="entry name" value="DNA_primase_Znf_CHC2"/>
</dbReference>
<accession>A0A366EM09</accession>
<dbReference type="EMBL" id="QNRK01000044">
    <property type="protein sequence ID" value="RBP03447.1"/>
    <property type="molecule type" value="Genomic_DNA"/>
</dbReference>
<sequence length="340" mass="36208">MTASHRLSPHELAALKADHPVEAMIGARVKLGRANARGIRSGACLCDPVRGKSPLWLDTRSQTWGCLKGAGCGGGDVFDYLAQWEGLDFLSALRRLGGDRVAASPEEVAAAQDTRDRRRREQEEREAAELERQRERAWSIWTSAGPSAGTIVDAYFRWRGIEPLVSVSLRYSADEAYFDAGDDVDARPVVIWRGPCMVAAIRRQSGVFGGVHRTWLDPRLATGGLPEGASGKATIVRADGTALPAKKMRGIKRGGAIRLNDLAPGQARAVLIIGEGIETTATALQACQRHATGARFVGWAAGDLGNIAGGGLGPSTPHLSNDIRKGTGGDIEKDTTGRLG</sequence>
<dbReference type="Gene3D" id="3.90.580.10">
    <property type="entry name" value="Zinc finger, CHC2-type domain"/>
    <property type="match status" value="1"/>
</dbReference>
<feature type="domain" description="DUF7146" evidence="2">
    <location>
        <begin position="132"/>
        <end position="259"/>
    </location>
</feature>
<organism evidence="3 4">
    <name type="scientific">Roseiarcus fermentans</name>
    <dbReference type="NCBI Taxonomy" id="1473586"/>
    <lineage>
        <taxon>Bacteria</taxon>
        <taxon>Pseudomonadati</taxon>
        <taxon>Pseudomonadota</taxon>
        <taxon>Alphaproteobacteria</taxon>
        <taxon>Hyphomicrobiales</taxon>
        <taxon>Roseiarcaceae</taxon>
        <taxon>Roseiarcus</taxon>
    </lineage>
</organism>
<comment type="caution">
    <text evidence="3">The sequence shown here is derived from an EMBL/GenBank/DDBJ whole genome shotgun (WGS) entry which is preliminary data.</text>
</comment>
<proteinExistence type="predicted"/>
<dbReference type="Proteomes" id="UP000253529">
    <property type="component" value="Unassembled WGS sequence"/>
</dbReference>
<dbReference type="RefSeq" id="WP_113892747.1">
    <property type="nucleotide sequence ID" value="NZ_QNRK01000044.1"/>
</dbReference>
<dbReference type="GO" id="GO:0008270">
    <property type="term" value="F:zinc ion binding"/>
    <property type="evidence" value="ECO:0007669"/>
    <property type="project" value="InterPro"/>
</dbReference>
<protein>
    <recommendedName>
        <fullName evidence="2">DUF7146 domain-containing protein</fullName>
    </recommendedName>
</protein>
<dbReference type="AlphaFoldDB" id="A0A366EM09"/>
<dbReference type="SUPFAM" id="SSF57783">
    <property type="entry name" value="Zinc beta-ribbon"/>
    <property type="match status" value="1"/>
</dbReference>
<feature type="compositionally biased region" description="Basic and acidic residues" evidence="1">
    <location>
        <begin position="113"/>
        <end position="128"/>
    </location>
</feature>
<feature type="region of interest" description="Disordered" evidence="1">
    <location>
        <begin position="106"/>
        <end position="128"/>
    </location>
</feature>
<evidence type="ECO:0000313" key="3">
    <source>
        <dbReference type="EMBL" id="RBP03447.1"/>
    </source>
</evidence>
<dbReference type="Pfam" id="PF23639">
    <property type="entry name" value="DUF7146"/>
    <property type="match status" value="1"/>
</dbReference>
<dbReference type="OrthoDB" id="9811157at2"/>
<dbReference type="GO" id="GO:0006260">
    <property type="term" value="P:DNA replication"/>
    <property type="evidence" value="ECO:0007669"/>
    <property type="project" value="InterPro"/>
</dbReference>
<dbReference type="InterPro" id="IPR055570">
    <property type="entry name" value="DUF7146"/>
</dbReference>
<feature type="region of interest" description="Disordered" evidence="1">
    <location>
        <begin position="315"/>
        <end position="340"/>
    </location>
</feature>
<reference evidence="3 4" key="1">
    <citation type="submission" date="2018-06" db="EMBL/GenBank/DDBJ databases">
        <title>Genomic Encyclopedia of Type Strains, Phase IV (KMG-IV): sequencing the most valuable type-strain genomes for metagenomic binning, comparative biology and taxonomic classification.</title>
        <authorList>
            <person name="Goeker M."/>
        </authorList>
    </citation>
    <scope>NUCLEOTIDE SEQUENCE [LARGE SCALE GENOMIC DNA]</scope>
    <source>
        <strain evidence="3 4">DSM 24875</strain>
    </source>
</reference>
<gene>
    <name evidence="3" type="ORF">DFR50_1442</name>
</gene>
<dbReference type="GO" id="GO:0003677">
    <property type="term" value="F:DNA binding"/>
    <property type="evidence" value="ECO:0007669"/>
    <property type="project" value="InterPro"/>
</dbReference>
<name>A0A366EM09_9HYPH</name>
<keyword evidence="4" id="KW-1185">Reference proteome</keyword>